<dbReference type="GO" id="GO:0015833">
    <property type="term" value="P:peptide transport"/>
    <property type="evidence" value="ECO:0007669"/>
    <property type="project" value="TreeGrafter"/>
</dbReference>
<dbReference type="GO" id="GO:1904680">
    <property type="term" value="F:peptide transmembrane transporter activity"/>
    <property type="evidence" value="ECO:0007669"/>
    <property type="project" value="TreeGrafter"/>
</dbReference>
<dbReference type="SUPFAM" id="SSF53850">
    <property type="entry name" value="Periplasmic binding protein-like II"/>
    <property type="match status" value="1"/>
</dbReference>
<evidence type="ECO:0000313" key="3">
    <source>
        <dbReference type="EMBL" id="MYD89151.1"/>
    </source>
</evidence>
<proteinExistence type="predicted"/>
<evidence type="ECO:0000259" key="2">
    <source>
        <dbReference type="Pfam" id="PF00496"/>
    </source>
</evidence>
<dbReference type="Gene3D" id="3.40.190.10">
    <property type="entry name" value="Periplasmic binding protein-like II"/>
    <property type="match status" value="1"/>
</dbReference>
<dbReference type="AlphaFoldDB" id="A0A6B1DPU9"/>
<protein>
    <submittedName>
        <fullName evidence="3">ABC transporter substrate-binding protein</fullName>
    </submittedName>
</protein>
<dbReference type="InterPro" id="IPR039424">
    <property type="entry name" value="SBP_5"/>
</dbReference>
<feature type="domain" description="Solute-binding protein family 5" evidence="2">
    <location>
        <begin position="99"/>
        <end position="478"/>
    </location>
</feature>
<evidence type="ECO:0000256" key="1">
    <source>
        <dbReference type="SAM" id="SignalP"/>
    </source>
</evidence>
<dbReference type="Gene3D" id="3.10.105.10">
    <property type="entry name" value="Dipeptide-binding Protein, Domain 3"/>
    <property type="match status" value="1"/>
</dbReference>
<keyword evidence="1" id="KW-0732">Signal</keyword>
<dbReference type="PIRSF" id="PIRSF002741">
    <property type="entry name" value="MppA"/>
    <property type="match status" value="1"/>
</dbReference>
<dbReference type="GO" id="GO:0043190">
    <property type="term" value="C:ATP-binding cassette (ABC) transporter complex"/>
    <property type="evidence" value="ECO:0007669"/>
    <property type="project" value="InterPro"/>
</dbReference>
<dbReference type="EMBL" id="VXPY01000013">
    <property type="protein sequence ID" value="MYD89151.1"/>
    <property type="molecule type" value="Genomic_DNA"/>
</dbReference>
<feature type="chain" id="PRO_5025345990" evidence="1">
    <location>
        <begin position="19"/>
        <end position="583"/>
    </location>
</feature>
<dbReference type="GO" id="GO:0042597">
    <property type="term" value="C:periplasmic space"/>
    <property type="evidence" value="ECO:0007669"/>
    <property type="project" value="UniProtKB-ARBA"/>
</dbReference>
<organism evidence="3">
    <name type="scientific">Caldilineaceae bacterium SB0662_bin_9</name>
    <dbReference type="NCBI Taxonomy" id="2605258"/>
    <lineage>
        <taxon>Bacteria</taxon>
        <taxon>Bacillati</taxon>
        <taxon>Chloroflexota</taxon>
        <taxon>Caldilineae</taxon>
        <taxon>Caldilineales</taxon>
        <taxon>Caldilineaceae</taxon>
    </lineage>
</organism>
<dbReference type="PROSITE" id="PS51257">
    <property type="entry name" value="PROKAR_LIPOPROTEIN"/>
    <property type="match status" value="1"/>
</dbReference>
<comment type="caution">
    <text evidence="3">The sequence shown here is derived from an EMBL/GenBank/DDBJ whole genome shotgun (WGS) entry which is preliminary data.</text>
</comment>
<dbReference type="PANTHER" id="PTHR30290">
    <property type="entry name" value="PERIPLASMIC BINDING COMPONENT OF ABC TRANSPORTER"/>
    <property type="match status" value="1"/>
</dbReference>
<gene>
    <name evidence="3" type="ORF">F4Y08_02260</name>
</gene>
<dbReference type="CDD" id="cd08509">
    <property type="entry name" value="PBP2_TmCBP_oligosaccharides_like"/>
    <property type="match status" value="1"/>
</dbReference>
<dbReference type="InterPro" id="IPR030678">
    <property type="entry name" value="Peptide/Ni-bd"/>
</dbReference>
<dbReference type="InterPro" id="IPR000914">
    <property type="entry name" value="SBP_5_dom"/>
</dbReference>
<dbReference type="Gene3D" id="3.90.76.10">
    <property type="entry name" value="Dipeptide-binding Protein, Domain 1"/>
    <property type="match status" value="1"/>
</dbReference>
<dbReference type="PANTHER" id="PTHR30290:SF16">
    <property type="entry name" value="OLIGOPEPTIDE ABC TRANSPORTER, PERIPLASMIC OLIGOPEPTIDE-BINDING PROTEIN"/>
    <property type="match status" value="1"/>
</dbReference>
<feature type="signal peptide" evidence="1">
    <location>
        <begin position="1"/>
        <end position="18"/>
    </location>
</feature>
<dbReference type="Pfam" id="PF00496">
    <property type="entry name" value="SBP_bac_5"/>
    <property type="match status" value="1"/>
</dbReference>
<reference evidence="3" key="1">
    <citation type="submission" date="2019-09" db="EMBL/GenBank/DDBJ databases">
        <title>Characterisation of the sponge microbiome using genome-centric metagenomics.</title>
        <authorList>
            <person name="Engelberts J.P."/>
            <person name="Robbins S.J."/>
            <person name="De Goeij J.M."/>
            <person name="Aranda M."/>
            <person name="Bell S.C."/>
            <person name="Webster N.S."/>
        </authorList>
    </citation>
    <scope>NUCLEOTIDE SEQUENCE</scope>
    <source>
        <strain evidence="3">SB0662_bin_9</strain>
    </source>
</reference>
<name>A0A6B1DPU9_9CHLR</name>
<sequence length="583" mass="66049">MKLRLLLLLLMLALAALAGCAVAPPPDTGAPEPVAEADEGVAGEYVPTPRNETVIVNEIGGNWDVWESYNLLAPNAAAPGIWQAAQEHLFNINWATGDFVYWLAESYDYNDDFTQLTIKTRPEAHWNDGTAFTAHDVKFTIEMVQSEIALRMGSTMQEWVASVEASDDHTVVINLTKANPRFHMNFARAWGFPVQAKHVWEGNDPLEFKNYPPVFTGPYKLHQEFPDQAMNIWVKDENYWGMDGMGVEVGPTYYVTRLERVPETEIADVKVNKIDHPHALGDATLMQAAVDANPAIQLAGWRDPCPRAIWFNNAKYPLSLPEVRHAINAAVNRQKVADLLFGVPTVPARFPWADWGVHDKYSFEDIRAEFELDYDIDRGNAILDELGFMPGNDGIRIDGEGNPMEFQINVPGFANTEYNIAFDLSEELAKIGIKANVKRIEGQAMWDSLDTGNFDISSHWFCGDWAEGPLTFSDWKHTNITPIGEKTNTGNRWRVNIPELTEVMNQIEQMSPNDPAIEDLYRQAVRLYFEHLPGLAIVQTTYVMPFNWHYWDGWPTSDNVYAVPFTWWPEFKYVMFSLQPTGN</sequence>
<accession>A0A6B1DPU9</accession>